<dbReference type="SUPFAM" id="SSF103473">
    <property type="entry name" value="MFS general substrate transporter"/>
    <property type="match status" value="1"/>
</dbReference>
<feature type="transmembrane region" description="Helical" evidence="6">
    <location>
        <begin position="384"/>
        <end position="406"/>
    </location>
</feature>
<feature type="transmembrane region" description="Helical" evidence="6">
    <location>
        <begin position="21"/>
        <end position="42"/>
    </location>
</feature>
<feature type="transmembrane region" description="Helical" evidence="6">
    <location>
        <begin position="93"/>
        <end position="110"/>
    </location>
</feature>
<keyword evidence="2" id="KW-0813">Transport</keyword>
<dbReference type="RefSeq" id="WP_012924180.1">
    <property type="nucleotide sequence ID" value="NC_013729.1"/>
</dbReference>
<dbReference type="InterPro" id="IPR036259">
    <property type="entry name" value="MFS_trans_sf"/>
</dbReference>
<dbReference type="GO" id="GO:0022857">
    <property type="term" value="F:transmembrane transporter activity"/>
    <property type="evidence" value="ECO:0007669"/>
    <property type="project" value="InterPro"/>
</dbReference>
<evidence type="ECO:0000256" key="4">
    <source>
        <dbReference type="ARBA" id="ARBA00022989"/>
    </source>
</evidence>
<dbReference type="AlphaFoldDB" id="D2PZR2"/>
<dbReference type="STRING" id="479435.Kfla_6636"/>
<dbReference type="KEGG" id="kfl:Kfla_6636"/>
<feature type="transmembrane region" description="Helical" evidence="6">
    <location>
        <begin position="261"/>
        <end position="280"/>
    </location>
</feature>
<evidence type="ECO:0000256" key="3">
    <source>
        <dbReference type="ARBA" id="ARBA00022692"/>
    </source>
</evidence>
<dbReference type="PANTHER" id="PTHR23501:SF191">
    <property type="entry name" value="VACUOLAR BASIC AMINO ACID TRANSPORTER 4"/>
    <property type="match status" value="1"/>
</dbReference>
<keyword evidence="9" id="KW-1185">Reference proteome</keyword>
<feature type="transmembrane region" description="Helical" evidence="6">
    <location>
        <begin position="224"/>
        <end position="241"/>
    </location>
</feature>
<evidence type="ECO:0000256" key="1">
    <source>
        <dbReference type="ARBA" id="ARBA00004429"/>
    </source>
</evidence>
<feature type="transmembrane region" description="Helical" evidence="6">
    <location>
        <begin position="300"/>
        <end position="318"/>
    </location>
</feature>
<protein>
    <submittedName>
        <fullName evidence="8">Major facilitator superfamily MFS_1</fullName>
    </submittedName>
</protein>
<comment type="subcellular location">
    <subcellularLocation>
        <location evidence="1">Cell inner membrane</location>
        <topology evidence="1">Multi-pass membrane protein</topology>
    </subcellularLocation>
</comment>
<keyword evidence="5 6" id="KW-0472">Membrane</keyword>
<feature type="transmembrane region" description="Helical" evidence="6">
    <location>
        <begin position="325"/>
        <end position="346"/>
    </location>
</feature>
<dbReference type="eggNOG" id="COG2814">
    <property type="taxonomic scope" value="Bacteria"/>
</dbReference>
<dbReference type="Proteomes" id="UP000007967">
    <property type="component" value="Chromosome"/>
</dbReference>
<keyword evidence="4 6" id="KW-1133">Transmembrane helix</keyword>
<reference evidence="8 9" key="2">
    <citation type="journal article" date="2010" name="Stand. Genomic Sci.">
        <title>Complete genome sequence of Kribbella flavida type strain (IFO 14399).</title>
        <authorList>
            <person name="Pukall R."/>
            <person name="Lapidus A."/>
            <person name="Glavina Del Rio T."/>
            <person name="Copeland A."/>
            <person name="Tice H."/>
            <person name="Cheng J.-F."/>
            <person name="Lucas S."/>
            <person name="Chen F."/>
            <person name="Nolan M."/>
            <person name="LaButti K."/>
            <person name="Pati A."/>
            <person name="Ivanova N."/>
            <person name="Mavrommatis K."/>
            <person name="Mikhailova N."/>
            <person name="Pitluck S."/>
            <person name="Bruce D."/>
            <person name="Goodwin L."/>
            <person name="Land M."/>
            <person name="Hauser L."/>
            <person name="Chang Y.-J."/>
            <person name="Jeffries C.D."/>
            <person name="Chen A."/>
            <person name="Palaniappan K."/>
            <person name="Chain P."/>
            <person name="Rohde M."/>
            <person name="Goeker M."/>
            <person name="Bristow J."/>
            <person name="Eisen J.A."/>
            <person name="Markowitz V."/>
            <person name="Hugenholtz P."/>
            <person name="Kyrpides N.C."/>
            <person name="Klenk H.-P."/>
            <person name="Brettin T."/>
        </authorList>
    </citation>
    <scope>NUCLEOTIDE SEQUENCE [LARGE SCALE GENOMIC DNA]</scope>
    <source>
        <strain evidence="9">DSM 17836 / JCM 10339 / NBRC 14399</strain>
    </source>
</reference>
<reference evidence="9" key="1">
    <citation type="submission" date="2009-09" db="EMBL/GenBank/DDBJ databases">
        <title>The complete genome of Kribbella flavida DSM 17836.</title>
        <authorList>
            <consortium name="US DOE Joint Genome Institute (JGI-PGF)"/>
            <person name="Lucas S."/>
            <person name="Copeland A."/>
            <person name="Lapidus A."/>
            <person name="Glavina del Rio T."/>
            <person name="Dalin E."/>
            <person name="Tice H."/>
            <person name="Bruce D."/>
            <person name="Goodwin L."/>
            <person name="Pitluck S."/>
            <person name="Kyrpides N."/>
            <person name="Mavromatis K."/>
            <person name="Ivanova N."/>
            <person name="Saunders E."/>
            <person name="Brettin T."/>
            <person name="Detter J.C."/>
            <person name="Han C."/>
            <person name="Larimer F."/>
            <person name="Land M."/>
            <person name="Hauser L."/>
            <person name="Markowitz V."/>
            <person name="Cheng J.-F."/>
            <person name="Hugenholtz P."/>
            <person name="Woyke T."/>
            <person name="Wu D."/>
            <person name="Pukall R."/>
            <person name="Klenk H.-P."/>
            <person name="Eisen J.A."/>
        </authorList>
    </citation>
    <scope>NUCLEOTIDE SEQUENCE [LARGE SCALE GENOMIC DNA]</scope>
    <source>
        <strain evidence="9">DSM 17836 / JCM 10339 / NBRC 14399</strain>
    </source>
</reference>
<evidence type="ECO:0000259" key="7">
    <source>
        <dbReference type="PROSITE" id="PS50850"/>
    </source>
</evidence>
<dbReference type="PROSITE" id="PS50850">
    <property type="entry name" value="MFS"/>
    <property type="match status" value="1"/>
</dbReference>
<dbReference type="HOGENOM" id="CLU_050840_0_0_11"/>
<feature type="domain" description="Major facilitator superfamily (MFS) profile" evidence="7">
    <location>
        <begin position="24"/>
        <end position="407"/>
    </location>
</feature>
<proteinExistence type="predicted"/>
<dbReference type="Gene3D" id="1.20.1250.20">
    <property type="entry name" value="MFS general substrate transporter like domains"/>
    <property type="match status" value="1"/>
</dbReference>
<sequence length="407" mass="40670">MPDRRAGSGSLRTDPTATPSSPAVIPALWLALIAGPLSFGIAGPSLVLDDIAGDLGTGRDTVTWAVTAFGWGIAVGTPLLAGLTRHRGLRTGLITCAALIALGAALVATIPVLTALIIGCALQALGTAGLTSIAMTLAGSPRRMGLVTASLAVVGSTSPLVGSLVNDVLGWQATLALPAISLLGVPVVMARAELAASAERFDLIGAALLTGLVTALVLVPHRPLPAAVASGLVLAALVAHVRSRPRGFLPAAVVGDPRFLLPSLLALGLAVVNFGLLYAIPDLLNDSAGWSTSQIGAAMVWPLLLGGGLSWFVVAASARIGRSTITVVLVAMAVTASIAAPVSGWVPVLLGAQALASIAAASGQGVFAVHATDRLPDDDRTAGIGLFNLCYLLGAAFGPAIVALLVS</sequence>
<dbReference type="Pfam" id="PF07690">
    <property type="entry name" value="MFS_1"/>
    <property type="match status" value="1"/>
</dbReference>
<feature type="transmembrane region" description="Helical" evidence="6">
    <location>
        <begin position="352"/>
        <end position="372"/>
    </location>
</feature>
<evidence type="ECO:0000313" key="8">
    <source>
        <dbReference type="EMBL" id="ADB35628.1"/>
    </source>
</evidence>
<name>D2PZR2_KRIFD</name>
<gene>
    <name evidence="8" type="ordered locus">Kfla_6636</name>
</gene>
<feature type="transmembrane region" description="Helical" evidence="6">
    <location>
        <begin position="62"/>
        <end position="81"/>
    </location>
</feature>
<evidence type="ECO:0000256" key="6">
    <source>
        <dbReference type="SAM" id="Phobius"/>
    </source>
</evidence>
<feature type="transmembrane region" description="Helical" evidence="6">
    <location>
        <begin position="171"/>
        <end position="189"/>
    </location>
</feature>
<evidence type="ECO:0000256" key="5">
    <source>
        <dbReference type="ARBA" id="ARBA00023136"/>
    </source>
</evidence>
<dbReference type="InterPro" id="IPR020846">
    <property type="entry name" value="MFS_dom"/>
</dbReference>
<accession>D2PZR2</accession>
<dbReference type="GO" id="GO:0005886">
    <property type="term" value="C:plasma membrane"/>
    <property type="evidence" value="ECO:0007669"/>
    <property type="project" value="UniProtKB-SubCell"/>
</dbReference>
<dbReference type="InterPro" id="IPR011701">
    <property type="entry name" value="MFS"/>
</dbReference>
<feature type="transmembrane region" description="Helical" evidence="6">
    <location>
        <begin position="201"/>
        <end position="218"/>
    </location>
</feature>
<dbReference type="PANTHER" id="PTHR23501">
    <property type="entry name" value="MAJOR FACILITATOR SUPERFAMILY"/>
    <property type="match status" value="1"/>
</dbReference>
<keyword evidence="3 6" id="KW-0812">Transmembrane</keyword>
<organism evidence="8 9">
    <name type="scientific">Kribbella flavida (strain DSM 17836 / JCM 10339 / NBRC 14399)</name>
    <dbReference type="NCBI Taxonomy" id="479435"/>
    <lineage>
        <taxon>Bacteria</taxon>
        <taxon>Bacillati</taxon>
        <taxon>Actinomycetota</taxon>
        <taxon>Actinomycetes</taxon>
        <taxon>Propionibacteriales</taxon>
        <taxon>Kribbellaceae</taxon>
        <taxon>Kribbella</taxon>
    </lineage>
</organism>
<dbReference type="EMBL" id="CP001736">
    <property type="protein sequence ID" value="ADB35628.1"/>
    <property type="molecule type" value="Genomic_DNA"/>
</dbReference>
<evidence type="ECO:0000256" key="2">
    <source>
        <dbReference type="ARBA" id="ARBA00022448"/>
    </source>
</evidence>
<dbReference type="OrthoDB" id="3579747at2"/>
<evidence type="ECO:0000313" key="9">
    <source>
        <dbReference type="Proteomes" id="UP000007967"/>
    </source>
</evidence>